<dbReference type="GO" id="GO:0006078">
    <property type="term" value="P:(1-&gt;6)-beta-D-glucan biosynthetic process"/>
    <property type="evidence" value="ECO:0007669"/>
    <property type="project" value="EnsemblFungi"/>
</dbReference>
<evidence type="ECO:0000313" key="13">
    <source>
        <dbReference type="EMBL" id="CCC71503.1"/>
    </source>
</evidence>
<evidence type="ECO:0000256" key="1">
    <source>
        <dbReference type="ARBA" id="ARBA00004115"/>
    </source>
</evidence>
<keyword evidence="5 12" id="KW-0732">Signal</keyword>
<feature type="region of interest" description="Disordered" evidence="10">
    <location>
        <begin position="301"/>
        <end position="338"/>
    </location>
</feature>
<evidence type="ECO:0000256" key="9">
    <source>
        <dbReference type="ARBA" id="ARBA00023316"/>
    </source>
</evidence>
<dbReference type="InParanoid" id="G0VJ25"/>
<keyword evidence="14" id="KW-1185">Reference proteome</keyword>
<dbReference type="GO" id="GO:0009272">
    <property type="term" value="P:fungal-type cell wall biogenesis"/>
    <property type="evidence" value="ECO:0007669"/>
    <property type="project" value="TreeGrafter"/>
</dbReference>
<feature type="transmembrane region" description="Helical" evidence="11">
    <location>
        <begin position="273"/>
        <end position="293"/>
    </location>
</feature>
<dbReference type="OrthoDB" id="9985059at2759"/>
<evidence type="ECO:0000256" key="8">
    <source>
        <dbReference type="ARBA" id="ARBA00023136"/>
    </source>
</evidence>
<feature type="chain" id="PRO_5003410855" description="Protein BIG1" evidence="12">
    <location>
        <begin position="19"/>
        <end position="338"/>
    </location>
</feature>
<evidence type="ECO:0000313" key="14">
    <source>
        <dbReference type="Proteomes" id="UP000001640"/>
    </source>
</evidence>
<dbReference type="HOGENOM" id="CLU_067894_0_0_1"/>
<reference evidence="13 14" key="1">
    <citation type="journal article" date="2011" name="Proc. Natl. Acad. Sci. U.S.A.">
        <title>Evolutionary erosion of yeast sex chromosomes by mating-type switching accidents.</title>
        <authorList>
            <person name="Gordon J.L."/>
            <person name="Armisen D."/>
            <person name="Proux-Wera E."/>
            <person name="Oheigeartaigh S.S."/>
            <person name="Byrne K.P."/>
            <person name="Wolfe K.H."/>
        </authorList>
    </citation>
    <scope>NUCLEOTIDE SEQUENCE [LARGE SCALE GENOMIC DNA]</scope>
    <source>
        <strain evidence="14">ATCC 76901 / BCRC 22586 / CBS 4309 / NBRC 1992 / NRRL Y-12630</strain>
    </source>
</reference>
<comment type="similarity">
    <text evidence="2">Belongs to the BIG1 family.</text>
</comment>
<keyword evidence="6" id="KW-0256">Endoplasmic reticulum</keyword>
<dbReference type="EMBL" id="HE576759">
    <property type="protein sequence ID" value="CCC71503.1"/>
    <property type="molecule type" value="Genomic_DNA"/>
</dbReference>
<proteinExistence type="inferred from homology"/>
<accession>G0VJ25</accession>
<dbReference type="eggNOG" id="ENOG502RXHV">
    <property type="taxonomic scope" value="Eukaryota"/>
</dbReference>
<dbReference type="FunCoup" id="G0VJ25">
    <property type="interactions" value="34"/>
</dbReference>
<feature type="compositionally biased region" description="Basic and acidic residues" evidence="10">
    <location>
        <begin position="313"/>
        <end position="338"/>
    </location>
</feature>
<evidence type="ECO:0000256" key="3">
    <source>
        <dbReference type="ARBA" id="ARBA00022089"/>
    </source>
</evidence>
<protein>
    <recommendedName>
        <fullName evidence="3">Protein BIG1</fullName>
    </recommendedName>
</protein>
<dbReference type="KEGG" id="ncs:NCAS_0H01930"/>
<evidence type="ECO:0000256" key="6">
    <source>
        <dbReference type="ARBA" id="ARBA00022824"/>
    </source>
</evidence>
<keyword evidence="8 11" id="KW-0472">Membrane</keyword>
<reference key="2">
    <citation type="submission" date="2011-08" db="EMBL/GenBank/DDBJ databases">
        <title>Genome sequence of Naumovozyma castellii.</title>
        <authorList>
            <person name="Gordon J.L."/>
            <person name="Armisen D."/>
            <person name="Proux-Wera E."/>
            <person name="OhEigeartaigh S.S."/>
            <person name="Byrne K.P."/>
            <person name="Wolfe K.H."/>
        </authorList>
    </citation>
    <scope>NUCLEOTIDE SEQUENCE</scope>
    <source>
        <strain>Type strain:CBS 4309</strain>
    </source>
</reference>
<evidence type="ECO:0000256" key="4">
    <source>
        <dbReference type="ARBA" id="ARBA00022692"/>
    </source>
</evidence>
<feature type="compositionally biased region" description="Basic residues" evidence="10">
    <location>
        <begin position="303"/>
        <end position="312"/>
    </location>
</feature>
<comment type="subcellular location">
    <subcellularLocation>
        <location evidence="1">Endoplasmic reticulum membrane</location>
        <topology evidence="1">Single-pass type I membrane protein</topology>
    </subcellularLocation>
</comment>
<gene>
    <name evidence="13" type="primary">NCAS0H01930</name>
    <name evidence="13" type="ordered locus">NCAS_0H01930</name>
</gene>
<dbReference type="PANTHER" id="PTHR28285">
    <property type="entry name" value="PROTEIN BIG1"/>
    <property type="match status" value="1"/>
</dbReference>
<evidence type="ECO:0000256" key="11">
    <source>
        <dbReference type="SAM" id="Phobius"/>
    </source>
</evidence>
<evidence type="ECO:0000256" key="2">
    <source>
        <dbReference type="ARBA" id="ARBA00008203"/>
    </source>
</evidence>
<dbReference type="GO" id="GO:0071555">
    <property type="term" value="P:cell wall organization"/>
    <property type="evidence" value="ECO:0007669"/>
    <property type="project" value="UniProtKB-KW"/>
</dbReference>
<dbReference type="GO" id="GO:0005789">
    <property type="term" value="C:endoplasmic reticulum membrane"/>
    <property type="evidence" value="ECO:0007669"/>
    <property type="project" value="UniProtKB-SubCell"/>
</dbReference>
<evidence type="ECO:0000256" key="5">
    <source>
        <dbReference type="ARBA" id="ARBA00022729"/>
    </source>
</evidence>
<dbReference type="PANTHER" id="PTHR28285:SF1">
    <property type="entry name" value="PROTEIN BIG1"/>
    <property type="match status" value="1"/>
</dbReference>
<keyword evidence="7 11" id="KW-1133">Transmembrane helix</keyword>
<dbReference type="RefSeq" id="XP_003677851.1">
    <property type="nucleotide sequence ID" value="XM_003677803.1"/>
</dbReference>
<name>G0VJ25_NAUCA</name>
<organism evidence="13 14">
    <name type="scientific">Naumovozyma castellii</name>
    <name type="common">Yeast</name>
    <name type="synonym">Saccharomyces castellii</name>
    <dbReference type="NCBI Taxonomy" id="27288"/>
    <lineage>
        <taxon>Eukaryota</taxon>
        <taxon>Fungi</taxon>
        <taxon>Dikarya</taxon>
        <taxon>Ascomycota</taxon>
        <taxon>Saccharomycotina</taxon>
        <taxon>Saccharomycetes</taxon>
        <taxon>Saccharomycetales</taxon>
        <taxon>Saccharomycetaceae</taxon>
        <taxon>Naumovozyma</taxon>
    </lineage>
</organism>
<dbReference type="InterPro" id="IPR037654">
    <property type="entry name" value="Big1"/>
</dbReference>
<dbReference type="GO" id="GO:0070072">
    <property type="term" value="P:vacuolar proton-transporting V-type ATPase complex assembly"/>
    <property type="evidence" value="ECO:0007669"/>
    <property type="project" value="EnsemblFungi"/>
</dbReference>
<dbReference type="GeneID" id="96905181"/>
<evidence type="ECO:0000256" key="12">
    <source>
        <dbReference type="SAM" id="SignalP"/>
    </source>
</evidence>
<feature type="signal peptide" evidence="12">
    <location>
        <begin position="1"/>
        <end position="18"/>
    </location>
</feature>
<evidence type="ECO:0000256" key="7">
    <source>
        <dbReference type="ARBA" id="ARBA00022989"/>
    </source>
</evidence>
<dbReference type="OMA" id="PNWNPIR"/>
<dbReference type="AlphaFoldDB" id="G0VJ25"/>
<sequence length="338" mass="39494">MWRILNIISLYLCSYVLAAKTLKNQNNVPAILFSHRLRSPELLQHQEAYDFALSLPVSDFNSIVKEHINHCTSKAYVFVNQPGIRKLDFFYYKKNFIFLQRYIFESSSAIKFEKVDLLPSDTFDDLITYVQDTCHIDEIIKIRGNETDDFEPYIDVNSRILRIDFPALPENSSKDREFAIESYDKFLRYVLAQIPSPQISVIYTSLEPHMVDPSESVIPIEIFPEVFRNKNKVEKNDRKSEINPSFNEPRPKFKEMSSKYISIFDSDFVEENYTLLQLIVTTLVGFILFEFIFHRKDANPKKVTVKSKSKSKSIKESEKQDEKPAITKEEDKSEKSSC</sequence>
<keyword evidence="9" id="KW-0961">Cell wall biogenesis/degradation</keyword>
<evidence type="ECO:0000256" key="10">
    <source>
        <dbReference type="SAM" id="MobiDB-lite"/>
    </source>
</evidence>
<dbReference type="STRING" id="1064592.G0VJ25"/>
<dbReference type="Proteomes" id="UP000001640">
    <property type="component" value="Chromosome 8"/>
</dbReference>
<keyword evidence="4 11" id="KW-0812">Transmembrane</keyword>